<dbReference type="PATRIC" id="fig|862908.3.peg.2567"/>
<evidence type="ECO:0000313" key="3">
    <source>
        <dbReference type="Proteomes" id="UP000008963"/>
    </source>
</evidence>
<evidence type="ECO:0000313" key="2">
    <source>
        <dbReference type="EMBL" id="CBW27469.1"/>
    </source>
</evidence>
<dbReference type="Proteomes" id="UP000008963">
    <property type="component" value="Chromosome"/>
</dbReference>
<evidence type="ECO:0000259" key="1">
    <source>
        <dbReference type="Pfam" id="PF08291"/>
    </source>
</evidence>
<dbReference type="Pfam" id="PF08291">
    <property type="entry name" value="Peptidase_M15_3"/>
    <property type="match status" value="1"/>
</dbReference>
<accession>E1WXF2</accession>
<dbReference type="KEGG" id="bmx:BMS_2690"/>
<dbReference type="EMBL" id="FQ312005">
    <property type="protein sequence ID" value="CBW27469.1"/>
    <property type="molecule type" value="Genomic_DNA"/>
</dbReference>
<sequence>MKVKSILLLTLLIAVSCGKKEPDQSYIIHDERSSIESVSVTDGSSSAQDNLSKQEVSELLKDITFGEDSCTKNNILRDVLLLESKIQTLGGNILDLENYKHDEVDFQRFLVDSGAQATNAIAISRAGSTQTMKSCNISNMIPPKSCWYRSLSLALLKEEIEDQTGISTTLTSHYRGSCYNEKLGGAKESDHISAKAMDISMGSQENRYAIEKFVCDNLWKENYFIQDESNKLSNISIGLGQTYIHLGLESNHGRRHWIYNDYAKKNSMPSTCWKVKI</sequence>
<dbReference type="RefSeq" id="WP_014245244.1">
    <property type="nucleotide sequence ID" value="NC_016620.1"/>
</dbReference>
<feature type="domain" description="Peptidase M15A C-terminal" evidence="1">
    <location>
        <begin position="158"/>
        <end position="213"/>
    </location>
</feature>
<gene>
    <name evidence="2" type="ordered locus">BMS_2690</name>
</gene>
<dbReference type="SUPFAM" id="SSF55166">
    <property type="entry name" value="Hedgehog/DD-peptidase"/>
    <property type="match status" value="1"/>
</dbReference>
<keyword evidence="3" id="KW-1185">Reference proteome</keyword>
<organism evidence="2 3">
    <name type="scientific">Halobacteriovorax marinus (strain ATCC BAA-682 / DSM 15412 / SJ)</name>
    <name type="common">Bacteriovorax marinus</name>
    <dbReference type="NCBI Taxonomy" id="862908"/>
    <lineage>
        <taxon>Bacteria</taxon>
        <taxon>Pseudomonadati</taxon>
        <taxon>Bdellovibrionota</taxon>
        <taxon>Bacteriovoracia</taxon>
        <taxon>Bacteriovoracales</taxon>
        <taxon>Halobacteriovoraceae</taxon>
        <taxon>Halobacteriovorax</taxon>
    </lineage>
</organism>
<name>E1WXF2_HALMS</name>
<dbReference type="Gene3D" id="3.30.1380.10">
    <property type="match status" value="1"/>
</dbReference>
<dbReference type="HOGENOM" id="CLU_1003870_0_0_7"/>
<dbReference type="STRING" id="862908.BMS_2690"/>
<reference evidence="3" key="1">
    <citation type="journal article" date="2013" name="ISME J.">
        <title>A small predatory core genome in the divergent marine Bacteriovorax marinus SJ and the terrestrial Bdellovibrio bacteriovorus.</title>
        <authorList>
            <person name="Crossman L.C."/>
            <person name="Chen H."/>
            <person name="Cerdeno-Tarraga A.M."/>
            <person name="Brooks K."/>
            <person name="Quail M.A."/>
            <person name="Pineiro S.A."/>
            <person name="Hobley L."/>
            <person name="Sockett R.E."/>
            <person name="Bentley S.D."/>
            <person name="Parkhill J."/>
            <person name="Williams H.N."/>
            <person name="Stine O.C."/>
        </authorList>
    </citation>
    <scope>NUCLEOTIDE SEQUENCE [LARGE SCALE GENOMIC DNA]</scope>
    <source>
        <strain evidence="3">ATCC BAA-682 / DSM 15412 / SJ</strain>
    </source>
</reference>
<dbReference type="PROSITE" id="PS51257">
    <property type="entry name" value="PROKAR_LIPOPROTEIN"/>
    <property type="match status" value="1"/>
</dbReference>
<dbReference type="InterPro" id="IPR009045">
    <property type="entry name" value="Zn_M74/Hedgehog-like"/>
</dbReference>
<proteinExistence type="predicted"/>
<protein>
    <submittedName>
        <fullName evidence="2">Exported protein</fullName>
    </submittedName>
</protein>
<dbReference type="InterPro" id="IPR013230">
    <property type="entry name" value="Peptidase_M15A_C"/>
</dbReference>
<dbReference type="AlphaFoldDB" id="E1WXF2"/>